<dbReference type="InterPro" id="IPR001611">
    <property type="entry name" value="Leu-rich_rpt"/>
</dbReference>
<feature type="compositionally biased region" description="Low complexity" evidence="8">
    <location>
        <begin position="450"/>
        <end position="473"/>
    </location>
</feature>
<dbReference type="SUPFAM" id="SSF52047">
    <property type="entry name" value="RNI-like"/>
    <property type="match status" value="1"/>
</dbReference>
<dbReference type="EMBL" id="CAJNJA010040376">
    <property type="protein sequence ID" value="CAE7765329.1"/>
    <property type="molecule type" value="Genomic_DNA"/>
</dbReference>
<dbReference type="InterPro" id="IPR011387">
    <property type="entry name" value="TIF2A"/>
</dbReference>
<sequence length="817" mass="87001">MRHLPATVTLVIRSCSVSESTAASTPLAGRYSFQPGDAVPNQPEKSFPAVNTAEGCEWSSDGSLLGLVDPAGAVTVYSAAQGYEPVCQVPPLVGGPVRNFYFSPLGTHLVTYERWVKDAGDNVGVWDAKTGEKRFSFILKNMTGMTWPPLKWTSLETHCCRMVQDGVQILPGSCERSEVTRIDAPGIMAFEVSPRGSGPQGSGSPHVALVVAETKGQPARCQVYKLDDPSRATATKNFFKAKTVTMKWNNVGTAVLVKSAMEVDDTGKSYYGGANLYFLRADGEESALVASADGGPIHDAQWSPTQDEFILLHGELPCPAGLYEGRKGNKRVDFGSGHRNTIRWNPFGRFFVLGGYGQLLGDTDFWDKPGKQLMASRRMECCVVCGWAPDGRHFLTATTAPRMRVDNKIELFDYLGAPLGKLEFDELLLAGWRPRPRGAFQDRAPSPGRSAPASQAKAAAKPKAAQAYRPPGARAGGGLADLLRKELGSTSAGAATTATKVGAPTAAPISLPPGASAEDFQKGNQGGTGSGSSRNARKKKAKEAAAQAAPEPDVEKFVPPPRTGDAKPAPSAGTAAESQEAVGGDEVEKKVRALRKKLRDIEKLKEKVATGAPIDPLQKQKIDGEAELIQQNVASTKNKVVRHVKQACERAVSKAKIIRSRSRLQHLDLRHNRIGDVGSKRLSKAIKGHHSLVQLDLQDNAVAIAGAESLFAACGKRLELNMQNNPVPPEKITQLGASLKEAREKLHLTAFGGGTPGSAKGTLRPPRSREGREGGGRSPARSPALSAARSPALSTAQSPARSRASSFLPGISKEEIG</sequence>
<proteinExistence type="inferred from homology"/>
<dbReference type="PANTHER" id="PTHR13227">
    <property type="entry name" value="EUKARYOTIC TRANSLATION INITIATION FACTOR 2A"/>
    <property type="match status" value="1"/>
</dbReference>
<evidence type="ECO:0000259" key="9">
    <source>
        <dbReference type="Pfam" id="PF08662"/>
    </source>
</evidence>
<reference evidence="10" key="1">
    <citation type="submission" date="2021-02" db="EMBL/GenBank/DDBJ databases">
        <authorList>
            <person name="Dougan E. K."/>
            <person name="Rhodes N."/>
            <person name="Thang M."/>
            <person name="Chan C."/>
        </authorList>
    </citation>
    <scope>NUCLEOTIDE SEQUENCE</scope>
</reference>
<comment type="similarity">
    <text evidence="1">Belongs to the WD repeat EIF2A family.</text>
</comment>
<feature type="region of interest" description="Disordered" evidence="8">
    <location>
        <begin position="749"/>
        <end position="817"/>
    </location>
</feature>
<dbReference type="Pfam" id="PF08662">
    <property type="entry name" value="eIF2A"/>
    <property type="match status" value="1"/>
</dbReference>
<dbReference type="Pfam" id="PF13516">
    <property type="entry name" value="LRR_6"/>
    <property type="match status" value="1"/>
</dbReference>
<dbReference type="InterPro" id="IPR013979">
    <property type="entry name" value="TIF_beta_prop-like"/>
</dbReference>
<evidence type="ECO:0000256" key="1">
    <source>
        <dbReference type="ARBA" id="ARBA00009573"/>
    </source>
</evidence>
<dbReference type="GO" id="GO:0000049">
    <property type="term" value="F:tRNA binding"/>
    <property type="evidence" value="ECO:0007669"/>
    <property type="project" value="TreeGrafter"/>
</dbReference>
<dbReference type="OrthoDB" id="2194683at2759"/>
<dbReference type="SUPFAM" id="SSF82171">
    <property type="entry name" value="DPP6 N-terminal domain-like"/>
    <property type="match status" value="1"/>
</dbReference>
<dbReference type="InterPro" id="IPR015943">
    <property type="entry name" value="WD40/YVTN_repeat-like_dom_sf"/>
</dbReference>
<dbReference type="SMART" id="SM00368">
    <property type="entry name" value="LRR_RI"/>
    <property type="match status" value="2"/>
</dbReference>
<evidence type="ECO:0000256" key="3">
    <source>
        <dbReference type="ARBA" id="ARBA00022540"/>
    </source>
</evidence>
<dbReference type="PROSITE" id="PS51450">
    <property type="entry name" value="LRR"/>
    <property type="match status" value="1"/>
</dbReference>
<evidence type="ECO:0000256" key="4">
    <source>
        <dbReference type="ARBA" id="ARBA00022574"/>
    </source>
</evidence>
<comment type="caution">
    <text evidence="10">The sequence shown here is derived from an EMBL/GenBank/DDBJ whole genome shotgun (WGS) entry which is preliminary data.</text>
</comment>
<dbReference type="PANTHER" id="PTHR13227:SF0">
    <property type="entry name" value="EUKARYOTIC TRANSLATION INITIATION FACTOR 2A"/>
    <property type="match status" value="1"/>
</dbReference>
<evidence type="ECO:0000313" key="11">
    <source>
        <dbReference type="Proteomes" id="UP000601435"/>
    </source>
</evidence>
<evidence type="ECO:0000256" key="5">
    <source>
        <dbReference type="ARBA" id="ARBA00022737"/>
    </source>
</evidence>
<dbReference type="GO" id="GO:0003729">
    <property type="term" value="F:mRNA binding"/>
    <property type="evidence" value="ECO:0007669"/>
    <property type="project" value="TreeGrafter"/>
</dbReference>
<keyword evidence="5" id="KW-0677">Repeat</keyword>
<name>A0A812Y774_9DINO</name>
<keyword evidence="6" id="KW-0810">Translation regulation</keyword>
<evidence type="ECO:0000256" key="7">
    <source>
        <dbReference type="ARBA" id="ARBA00022917"/>
    </source>
</evidence>
<dbReference type="InterPro" id="IPR032675">
    <property type="entry name" value="LRR_dom_sf"/>
</dbReference>
<evidence type="ECO:0000256" key="2">
    <source>
        <dbReference type="ARBA" id="ARBA00013819"/>
    </source>
</evidence>
<feature type="region of interest" description="Disordered" evidence="8">
    <location>
        <begin position="438"/>
        <end position="477"/>
    </location>
</feature>
<feature type="region of interest" description="Disordered" evidence="8">
    <location>
        <begin position="495"/>
        <end position="587"/>
    </location>
</feature>
<dbReference type="GO" id="GO:0006417">
    <property type="term" value="P:regulation of translation"/>
    <property type="evidence" value="ECO:0007669"/>
    <property type="project" value="UniProtKB-KW"/>
</dbReference>
<feature type="compositionally biased region" description="Low complexity" evidence="8">
    <location>
        <begin position="778"/>
        <end position="794"/>
    </location>
</feature>
<feature type="compositionally biased region" description="Low complexity" evidence="8">
    <location>
        <begin position="495"/>
        <end position="508"/>
    </location>
</feature>
<evidence type="ECO:0000256" key="8">
    <source>
        <dbReference type="SAM" id="MobiDB-lite"/>
    </source>
</evidence>
<feature type="compositionally biased region" description="Polar residues" evidence="8">
    <location>
        <begin position="795"/>
        <end position="805"/>
    </location>
</feature>
<keyword evidence="11" id="KW-1185">Reference proteome</keyword>
<evidence type="ECO:0000313" key="10">
    <source>
        <dbReference type="EMBL" id="CAE7765329.1"/>
    </source>
</evidence>
<dbReference type="GO" id="GO:0022627">
    <property type="term" value="C:cytosolic small ribosomal subunit"/>
    <property type="evidence" value="ECO:0007669"/>
    <property type="project" value="TreeGrafter"/>
</dbReference>
<protein>
    <recommendedName>
        <fullName evidence="2">Eukaryotic translation initiation factor 2A</fullName>
    </recommendedName>
</protein>
<dbReference type="Gene3D" id="2.130.10.10">
    <property type="entry name" value="YVTN repeat-like/Quinoprotein amine dehydrogenase"/>
    <property type="match status" value="1"/>
</dbReference>
<keyword evidence="7" id="KW-0648">Protein biosynthesis</keyword>
<gene>
    <name evidence="10" type="ORF">SNEC2469_LOCUS22318</name>
</gene>
<organism evidence="10 11">
    <name type="scientific">Symbiodinium necroappetens</name>
    <dbReference type="NCBI Taxonomy" id="1628268"/>
    <lineage>
        <taxon>Eukaryota</taxon>
        <taxon>Sar</taxon>
        <taxon>Alveolata</taxon>
        <taxon>Dinophyceae</taxon>
        <taxon>Suessiales</taxon>
        <taxon>Symbiodiniaceae</taxon>
        <taxon>Symbiodinium</taxon>
    </lineage>
</organism>
<feature type="domain" description="Translation initiation factor beta propellor-like" evidence="9">
    <location>
        <begin position="236"/>
        <end position="428"/>
    </location>
</feature>
<dbReference type="GO" id="GO:0003743">
    <property type="term" value="F:translation initiation factor activity"/>
    <property type="evidence" value="ECO:0007669"/>
    <property type="project" value="UniProtKB-KW"/>
</dbReference>
<dbReference type="Proteomes" id="UP000601435">
    <property type="component" value="Unassembled WGS sequence"/>
</dbReference>
<dbReference type="Gene3D" id="3.80.10.10">
    <property type="entry name" value="Ribonuclease Inhibitor"/>
    <property type="match status" value="1"/>
</dbReference>
<accession>A0A812Y774</accession>
<dbReference type="AlphaFoldDB" id="A0A812Y774"/>
<keyword evidence="3" id="KW-0396">Initiation factor</keyword>
<dbReference type="GO" id="GO:0043022">
    <property type="term" value="F:ribosome binding"/>
    <property type="evidence" value="ECO:0007669"/>
    <property type="project" value="TreeGrafter"/>
</dbReference>
<keyword evidence="4" id="KW-0853">WD repeat</keyword>
<evidence type="ECO:0000256" key="6">
    <source>
        <dbReference type="ARBA" id="ARBA00022845"/>
    </source>
</evidence>